<dbReference type="OrthoDB" id="680848at2"/>
<reference evidence="3 4" key="1">
    <citation type="submission" date="2018-09" db="EMBL/GenBank/DDBJ databases">
        <title>Arachidicoccus sp. nov., a bacterium isolated from soil.</title>
        <authorList>
            <person name="Weon H.-Y."/>
            <person name="Kwon S.-W."/>
            <person name="Lee S.A."/>
        </authorList>
    </citation>
    <scope>NUCLEOTIDE SEQUENCE [LARGE SCALE GENOMIC DNA]</scope>
    <source>
        <strain evidence="3 4">KIS59-12</strain>
    </source>
</reference>
<dbReference type="AlphaFoldDB" id="A0A386HKG6"/>
<protein>
    <recommendedName>
        <fullName evidence="5">DUF4834 family protein</fullName>
    </recommendedName>
</protein>
<feature type="transmembrane region" description="Helical" evidence="2">
    <location>
        <begin position="6"/>
        <end position="27"/>
    </location>
</feature>
<keyword evidence="2" id="KW-0472">Membrane</keyword>
<feature type="region of interest" description="Disordered" evidence="1">
    <location>
        <begin position="38"/>
        <end position="70"/>
    </location>
</feature>
<organism evidence="3 4">
    <name type="scientific">Arachidicoccus soli</name>
    <dbReference type="NCBI Taxonomy" id="2341117"/>
    <lineage>
        <taxon>Bacteria</taxon>
        <taxon>Pseudomonadati</taxon>
        <taxon>Bacteroidota</taxon>
        <taxon>Chitinophagia</taxon>
        <taxon>Chitinophagales</taxon>
        <taxon>Chitinophagaceae</taxon>
        <taxon>Arachidicoccus</taxon>
    </lineage>
</organism>
<dbReference type="EMBL" id="CP032489">
    <property type="protein sequence ID" value="AYD46203.1"/>
    <property type="molecule type" value="Genomic_DNA"/>
</dbReference>
<keyword evidence="2" id="KW-0812">Transmembrane</keyword>
<dbReference type="Proteomes" id="UP000266118">
    <property type="component" value="Chromosome"/>
</dbReference>
<keyword evidence="4" id="KW-1185">Reference proteome</keyword>
<evidence type="ECO:0000256" key="2">
    <source>
        <dbReference type="SAM" id="Phobius"/>
    </source>
</evidence>
<gene>
    <name evidence="3" type="ORF">D6B99_00350</name>
</gene>
<evidence type="ECO:0000256" key="1">
    <source>
        <dbReference type="SAM" id="MobiDB-lite"/>
    </source>
</evidence>
<feature type="compositionally biased region" description="Polar residues" evidence="1">
    <location>
        <begin position="38"/>
        <end position="57"/>
    </location>
</feature>
<dbReference type="KEGG" id="ark:D6B99_00350"/>
<evidence type="ECO:0000313" key="3">
    <source>
        <dbReference type="EMBL" id="AYD46203.1"/>
    </source>
</evidence>
<evidence type="ECO:0008006" key="5">
    <source>
        <dbReference type="Google" id="ProtNLM"/>
    </source>
</evidence>
<proteinExistence type="predicted"/>
<accession>A0A386HKG6</accession>
<dbReference type="RefSeq" id="WP_119983979.1">
    <property type="nucleotide sequence ID" value="NZ_CP032489.1"/>
</dbReference>
<name>A0A386HKG6_9BACT</name>
<keyword evidence="2" id="KW-1133">Transmembrane helix</keyword>
<sequence length="82" mass="9678">MILGYILAGIALYYIVRFVFNFVLPILKTTKVVRQKMQDMQQPRQNHFDNTTASSTTHKPHVQNDSTRKDDYIDFEEIKDKD</sequence>
<evidence type="ECO:0000313" key="4">
    <source>
        <dbReference type="Proteomes" id="UP000266118"/>
    </source>
</evidence>